<comment type="caution">
    <text evidence="2">The sequence shown here is derived from an EMBL/GenBank/DDBJ whole genome shotgun (WGS) entry which is preliminary data.</text>
</comment>
<gene>
    <name evidence="2" type="ORF">EDC38_2937</name>
</gene>
<dbReference type="OrthoDB" id="5703944at2"/>
<dbReference type="PROSITE" id="PS51257">
    <property type="entry name" value="PROKAR_LIPOPROTEIN"/>
    <property type="match status" value="1"/>
</dbReference>
<dbReference type="RefSeq" id="WP_123639305.1">
    <property type="nucleotide sequence ID" value="NZ_RJUK01000003.1"/>
</dbReference>
<feature type="region of interest" description="Disordered" evidence="1">
    <location>
        <begin position="139"/>
        <end position="167"/>
    </location>
</feature>
<keyword evidence="3" id="KW-1185">Reference proteome</keyword>
<dbReference type="AlphaFoldDB" id="A0A3N1NP62"/>
<evidence type="ECO:0000256" key="1">
    <source>
        <dbReference type="SAM" id="MobiDB-lite"/>
    </source>
</evidence>
<reference evidence="2 3" key="1">
    <citation type="submission" date="2018-11" db="EMBL/GenBank/DDBJ databases">
        <title>Genomic Encyclopedia of Type Strains, Phase IV (KMG-IV): sequencing the most valuable type-strain genomes for metagenomic binning, comparative biology and taxonomic classification.</title>
        <authorList>
            <person name="Goeker M."/>
        </authorList>
    </citation>
    <scope>NUCLEOTIDE SEQUENCE [LARGE SCALE GENOMIC DNA]</scope>
    <source>
        <strain evidence="2 3">DSM 16974</strain>
    </source>
</reference>
<dbReference type="EMBL" id="RJUK01000003">
    <property type="protein sequence ID" value="ROQ17965.1"/>
    <property type="molecule type" value="Genomic_DNA"/>
</dbReference>
<dbReference type="Proteomes" id="UP000273643">
    <property type="component" value="Unassembled WGS sequence"/>
</dbReference>
<evidence type="ECO:0000313" key="2">
    <source>
        <dbReference type="EMBL" id="ROQ17965.1"/>
    </source>
</evidence>
<sequence length="254" mass="28439">MFSVKGKDIAPAVVLALFLSLLVGCSAGGVEEKRAYPVLWHSGFKMPELLSEHVDVERRDQLSGLLSKNWYASIDVTNTRGEGEEAFSNCEEFLQGVTPETRTVRDHEMNAFVELAVMCRATELLRDADRSSISYIPEPILTDSSPDNFPSDLAFETSKTESEENRRDPEVKYWSDINEIRNVDVISPQVVDFYTTGGLQRLELVGRGDFDGDGVEDVLISSRDSVDGGSYQHLRLFVLSVDAEGDWRTIKSYQ</sequence>
<accession>A0A3N1NP62</accession>
<evidence type="ECO:0008006" key="4">
    <source>
        <dbReference type="Google" id="ProtNLM"/>
    </source>
</evidence>
<feature type="compositionally biased region" description="Basic and acidic residues" evidence="1">
    <location>
        <begin position="158"/>
        <end position="167"/>
    </location>
</feature>
<organism evidence="2 3">
    <name type="scientific">Marinimicrobium koreense</name>
    <dbReference type="NCBI Taxonomy" id="306545"/>
    <lineage>
        <taxon>Bacteria</taxon>
        <taxon>Pseudomonadati</taxon>
        <taxon>Pseudomonadota</taxon>
        <taxon>Gammaproteobacteria</taxon>
        <taxon>Cellvibrionales</taxon>
        <taxon>Cellvibrionaceae</taxon>
        <taxon>Marinimicrobium</taxon>
    </lineage>
</organism>
<protein>
    <recommendedName>
        <fullName evidence="4">VCBS repeat-containing protein</fullName>
    </recommendedName>
</protein>
<evidence type="ECO:0000313" key="3">
    <source>
        <dbReference type="Proteomes" id="UP000273643"/>
    </source>
</evidence>
<name>A0A3N1NP62_9GAMM</name>
<proteinExistence type="predicted"/>